<comment type="similarity">
    <text evidence="1">Belongs to the TolB family.</text>
</comment>
<keyword evidence="4" id="KW-1185">Reference proteome</keyword>
<dbReference type="Gene3D" id="2.120.10.30">
    <property type="entry name" value="TolB, C-terminal domain"/>
    <property type="match status" value="1"/>
</dbReference>
<gene>
    <name evidence="3" type="ORF">FJV41_08645</name>
</gene>
<dbReference type="PANTHER" id="PTHR36842">
    <property type="entry name" value="PROTEIN TOLB HOMOLOG"/>
    <property type="match status" value="1"/>
</dbReference>
<feature type="region of interest" description="Disordered" evidence="2">
    <location>
        <begin position="126"/>
        <end position="146"/>
    </location>
</feature>
<name>A0A540X6T0_9BACT</name>
<protein>
    <recommendedName>
        <fullName evidence="5">Lipoprotein</fullName>
    </recommendedName>
</protein>
<dbReference type="PANTHER" id="PTHR36842:SF1">
    <property type="entry name" value="PROTEIN TOLB"/>
    <property type="match status" value="1"/>
</dbReference>
<evidence type="ECO:0000256" key="1">
    <source>
        <dbReference type="ARBA" id="ARBA00009820"/>
    </source>
</evidence>
<evidence type="ECO:0000256" key="2">
    <source>
        <dbReference type="SAM" id="MobiDB-lite"/>
    </source>
</evidence>
<evidence type="ECO:0000313" key="4">
    <source>
        <dbReference type="Proteomes" id="UP000315369"/>
    </source>
</evidence>
<dbReference type="Pfam" id="PF07676">
    <property type="entry name" value="PD40"/>
    <property type="match status" value="1"/>
</dbReference>
<dbReference type="OrthoDB" id="9815657at2"/>
<organism evidence="3 4">
    <name type="scientific">Myxococcus llanfairpwllgwyngyllgogerychwyrndrobwllllantysiliogogogochensis</name>
    <dbReference type="NCBI Taxonomy" id="2590453"/>
    <lineage>
        <taxon>Bacteria</taxon>
        <taxon>Pseudomonadati</taxon>
        <taxon>Myxococcota</taxon>
        <taxon>Myxococcia</taxon>
        <taxon>Myxococcales</taxon>
        <taxon>Cystobacterineae</taxon>
        <taxon>Myxococcaceae</taxon>
        <taxon>Myxococcus</taxon>
    </lineage>
</organism>
<dbReference type="InterPro" id="IPR011659">
    <property type="entry name" value="WD40"/>
</dbReference>
<proteinExistence type="inferred from homology"/>
<dbReference type="SUPFAM" id="SSF69304">
    <property type="entry name" value="Tricorn protease N-terminal domain"/>
    <property type="match status" value="1"/>
</dbReference>
<accession>A0A540X6T0</accession>
<evidence type="ECO:0000313" key="3">
    <source>
        <dbReference type="EMBL" id="TQF16414.1"/>
    </source>
</evidence>
<comment type="caution">
    <text evidence="3">The sequence shown here is derived from an EMBL/GenBank/DDBJ whole genome shotgun (WGS) entry which is preliminary data.</text>
</comment>
<evidence type="ECO:0008006" key="5">
    <source>
        <dbReference type="Google" id="ProtNLM"/>
    </source>
</evidence>
<dbReference type="PROSITE" id="PS51257">
    <property type="entry name" value="PROKAR_LIPOPROTEIN"/>
    <property type="match status" value="1"/>
</dbReference>
<dbReference type="AlphaFoldDB" id="A0A540X6T0"/>
<dbReference type="InterPro" id="IPR011042">
    <property type="entry name" value="6-blade_b-propeller_TolB-like"/>
</dbReference>
<feature type="compositionally biased region" description="Basic and acidic residues" evidence="2">
    <location>
        <begin position="126"/>
        <end position="138"/>
    </location>
</feature>
<dbReference type="Proteomes" id="UP000315369">
    <property type="component" value="Unassembled WGS sequence"/>
</dbReference>
<sequence>MHPNEVRSLARRGTLVMWMASSLALTACGDADLEAASTQDVVVVEQSGALEVEGLVADRRIIVYLTGSQSLYAVQDGKPTMIAQRSGAPSVSPDGREVVYAKLPDSWKAGDEVTRTELHVYNVKNGKDDKLTSGHDDQDPSWTPDGKRILFQSKKRSGLSSFWSVKANGKDLDQLTNAGCTRTNDPAFVPTPASSTGVQWAPNDRRIIVYFTSQTSDSEVRVMSFNQNLGVASAYSLGKGTSPKWTERGTVTFLRTVNGGSVEVEVSVQ</sequence>
<dbReference type="EMBL" id="VIFM01000024">
    <property type="protein sequence ID" value="TQF16414.1"/>
    <property type="molecule type" value="Genomic_DNA"/>
</dbReference>
<reference evidence="3 4" key="1">
    <citation type="submission" date="2019-06" db="EMBL/GenBank/DDBJ databases">
        <authorList>
            <person name="Livingstone P."/>
            <person name="Whitworth D."/>
        </authorList>
    </citation>
    <scope>NUCLEOTIDE SEQUENCE [LARGE SCALE GENOMIC DNA]</scope>
    <source>
        <strain evidence="3 4">AM401</strain>
    </source>
</reference>